<dbReference type="PROSITE" id="PS51202">
    <property type="entry name" value="RCK_C"/>
    <property type="match status" value="1"/>
</dbReference>
<dbReference type="InterPro" id="IPR006153">
    <property type="entry name" value="Cation/H_exchanger_TM"/>
</dbReference>
<keyword evidence="12" id="KW-1185">Reference proteome</keyword>
<keyword evidence="4" id="KW-1003">Cell membrane</keyword>
<evidence type="ECO:0000313" key="11">
    <source>
        <dbReference type="EMBL" id="BBY36256.1"/>
    </source>
</evidence>
<evidence type="ECO:0000256" key="2">
    <source>
        <dbReference type="ARBA" id="ARBA00022448"/>
    </source>
</evidence>
<dbReference type="Pfam" id="PF00999">
    <property type="entry name" value="Na_H_Exchanger"/>
    <property type="match status" value="1"/>
</dbReference>
<dbReference type="InterPro" id="IPR038770">
    <property type="entry name" value="Na+/solute_symporter_sf"/>
</dbReference>
<protein>
    <submittedName>
        <fullName evidence="11">Sodium/hydrogen exchanger</fullName>
    </submittedName>
</protein>
<keyword evidence="8 9" id="KW-0472">Membrane</keyword>
<evidence type="ECO:0000256" key="9">
    <source>
        <dbReference type="SAM" id="Phobius"/>
    </source>
</evidence>
<evidence type="ECO:0000256" key="8">
    <source>
        <dbReference type="ARBA" id="ARBA00023136"/>
    </source>
</evidence>
<keyword evidence="2" id="KW-0813">Transport</keyword>
<feature type="transmembrane region" description="Helical" evidence="9">
    <location>
        <begin position="175"/>
        <end position="196"/>
    </location>
</feature>
<dbReference type="PANTHER" id="PTHR32507">
    <property type="entry name" value="NA(+)/H(+) ANTIPORTER 1"/>
    <property type="match status" value="1"/>
</dbReference>
<dbReference type="Gene3D" id="1.20.1530.20">
    <property type="match status" value="1"/>
</dbReference>
<evidence type="ECO:0000256" key="1">
    <source>
        <dbReference type="ARBA" id="ARBA00004651"/>
    </source>
</evidence>
<name>A0ABM7JLA6_MYCNT</name>
<proteinExistence type="predicted"/>
<evidence type="ECO:0000256" key="6">
    <source>
        <dbReference type="ARBA" id="ARBA00022989"/>
    </source>
</evidence>
<reference evidence="11 12" key="1">
    <citation type="journal article" date="2019" name="Emerg. Microbes Infect.">
        <title>Comprehensive subspecies identification of 175 nontuberculous mycobacteria species based on 7547 genomic profiles.</title>
        <authorList>
            <person name="Matsumoto Y."/>
            <person name="Kinjo T."/>
            <person name="Motooka D."/>
            <person name="Nabeya D."/>
            <person name="Jung N."/>
            <person name="Uechi K."/>
            <person name="Horii T."/>
            <person name="Iida T."/>
            <person name="Fujita J."/>
            <person name="Nakamura S."/>
        </authorList>
    </citation>
    <scope>NUCLEOTIDE SEQUENCE [LARGE SCALE GENOMIC DNA]</scope>
    <source>
        <strain evidence="11 12">JCM 18113</strain>
    </source>
</reference>
<accession>A0ABM7JLA6</accession>
<keyword evidence="6 9" id="KW-1133">Transmembrane helix</keyword>
<dbReference type="InterPro" id="IPR036721">
    <property type="entry name" value="RCK_C_sf"/>
</dbReference>
<feature type="transmembrane region" description="Helical" evidence="9">
    <location>
        <begin position="312"/>
        <end position="335"/>
    </location>
</feature>
<feature type="transmembrane region" description="Helical" evidence="9">
    <location>
        <begin position="102"/>
        <end position="125"/>
    </location>
</feature>
<feature type="transmembrane region" description="Helical" evidence="9">
    <location>
        <begin position="282"/>
        <end position="300"/>
    </location>
</feature>
<evidence type="ECO:0000259" key="10">
    <source>
        <dbReference type="PROSITE" id="PS51202"/>
    </source>
</evidence>
<feature type="transmembrane region" description="Helical" evidence="9">
    <location>
        <begin position="347"/>
        <end position="366"/>
    </location>
</feature>
<dbReference type="PANTHER" id="PTHR32507:SF7">
    <property type="entry name" value="K(+)_H(+) ANTIPORTER NHAP2"/>
    <property type="match status" value="1"/>
</dbReference>
<comment type="subcellular location">
    <subcellularLocation>
        <location evidence="1">Cell membrane</location>
        <topology evidence="1">Multi-pass membrane protein</topology>
    </subcellularLocation>
</comment>
<feature type="transmembrane region" description="Helical" evidence="9">
    <location>
        <begin position="378"/>
        <end position="400"/>
    </location>
</feature>
<dbReference type="EMBL" id="AP022590">
    <property type="protein sequence ID" value="BBY36256.1"/>
    <property type="molecule type" value="Genomic_DNA"/>
</dbReference>
<dbReference type="Pfam" id="PF02080">
    <property type="entry name" value="TrkA_C"/>
    <property type="match status" value="1"/>
</dbReference>
<feature type="domain" description="RCK C-terminal" evidence="10">
    <location>
        <begin position="416"/>
        <end position="498"/>
    </location>
</feature>
<gene>
    <name evidence="11" type="primary">cvrA</name>
    <name evidence="11" type="ORF">MMAN_03900</name>
</gene>
<organism evidence="11 12">
    <name type="scientific">Mycobacterium mantenii</name>
    <dbReference type="NCBI Taxonomy" id="560555"/>
    <lineage>
        <taxon>Bacteria</taxon>
        <taxon>Bacillati</taxon>
        <taxon>Actinomycetota</taxon>
        <taxon>Actinomycetes</taxon>
        <taxon>Mycobacteriales</taxon>
        <taxon>Mycobacteriaceae</taxon>
        <taxon>Mycobacterium</taxon>
        <taxon>Mycobacterium avium complex (MAC)</taxon>
    </lineage>
</organism>
<feature type="transmembrane region" description="Helical" evidence="9">
    <location>
        <begin position="47"/>
        <end position="66"/>
    </location>
</feature>
<feature type="transmembrane region" description="Helical" evidence="9">
    <location>
        <begin position="202"/>
        <end position="223"/>
    </location>
</feature>
<dbReference type="Proteomes" id="UP000465812">
    <property type="component" value="Chromosome"/>
</dbReference>
<keyword evidence="5 9" id="KW-0812">Transmembrane</keyword>
<evidence type="ECO:0000256" key="5">
    <source>
        <dbReference type="ARBA" id="ARBA00022692"/>
    </source>
</evidence>
<dbReference type="InterPro" id="IPR006037">
    <property type="entry name" value="RCK_C"/>
</dbReference>
<sequence length="502" mass="52230">MVRARRHPIAAVVNETLRYALIVLFASGVGLVAVLANRLTERVKIPVPLLVLIGTAVAVHSVSAVQPPSEQTVERVITIALVLVLFDGGMHIGPSRFRAAAVPILSVGVVGTALTAAGAALVVHYVCGIDWFPAVLVATAVAPTDPAVVFSVLGKREIRGRSSTILEGESGANDPVGISLMSSLVAAGGLSAAGFASVGTQFVLQMAIGLAVGLIGGRALLVFMRRVALPSEGLYPLRTLACCLMLYGIATLAHGSGFLAVFVAGIVIGDARAPYKPEIKRFHAALAGLAEIVAFAVLGLTVDLTVLGHPDVWIPGLILAVALTVLIRPLGVGSCLMPVGLQRNERIFVLFAGLKGAVPILLGEFLRAAHVADAERLYGVVVIVVVFSVLVQGSSVPGVARLLHLPMRTVETQPWEIGVRLADEPEGVHRFSVAAGSAAERSTVEGLSDRVGDIWVSIVVRTTGLVPVRGDTELEAGDEVVILADPELHDALAELFGPAPAR</sequence>
<keyword evidence="7" id="KW-0406">Ion transport</keyword>
<feature type="transmembrane region" description="Helical" evidence="9">
    <location>
        <begin position="16"/>
        <end position="35"/>
    </location>
</feature>
<dbReference type="SUPFAM" id="SSF116726">
    <property type="entry name" value="TrkA C-terminal domain-like"/>
    <property type="match status" value="1"/>
</dbReference>
<evidence type="ECO:0000313" key="12">
    <source>
        <dbReference type="Proteomes" id="UP000465812"/>
    </source>
</evidence>
<feature type="transmembrane region" description="Helical" evidence="9">
    <location>
        <begin position="131"/>
        <end position="154"/>
    </location>
</feature>
<evidence type="ECO:0000256" key="7">
    <source>
        <dbReference type="ARBA" id="ARBA00023065"/>
    </source>
</evidence>
<evidence type="ECO:0000256" key="3">
    <source>
        <dbReference type="ARBA" id="ARBA00022449"/>
    </source>
</evidence>
<evidence type="ECO:0000256" key="4">
    <source>
        <dbReference type="ARBA" id="ARBA00022475"/>
    </source>
</evidence>
<feature type="transmembrane region" description="Helical" evidence="9">
    <location>
        <begin position="72"/>
        <end position="90"/>
    </location>
</feature>
<keyword evidence="3" id="KW-0050">Antiport</keyword>